<dbReference type="GO" id="GO:0006508">
    <property type="term" value="P:proteolysis"/>
    <property type="evidence" value="ECO:0007669"/>
    <property type="project" value="InterPro"/>
</dbReference>
<dbReference type="GO" id="GO:0004222">
    <property type="term" value="F:metalloendopeptidase activity"/>
    <property type="evidence" value="ECO:0007669"/>
    <property type="project" value="InterPro"/>
</dbReference>
<gene>
    <name evidence="2" type="ORF">CGK74_09090</name>
</gene>
<organism evidence="2 3">
    <name type="scientific">Thauera propionica</name>
    <dbReference type="NCBI Taxonomy" id="2019431"/>
    <lineage>
        <taxon>Bacteria</taxon>
        <taxon>Pseudomonadati</taxon>
        <taxon>Pseudomonadota</taxon>
        <taxon>Betaproteobacteria</taxon>
        <taxon>Rhodocyclales</taxon>
        <taxon>Zoogloeaceae</taxon>
        <taxon>Thauera</taxon>
    </lineage>
</organism>
<accession>A0A235EZ39</accession>
<name>A0A235EZ39_9RHOO</name>
<keyword evidence="3" id="KW-1185">Reference proteome</keyword>
<dbReference type="GO" id="GO:0004176">
    <property type="term" value="F:ATP-dependent peptidase activity"/>
    <property type="evidence" value="ECO:0007669"/>
    <property type="project" value="InterPro"/>
</dbReference>
<comment type="caution">
    <text evidence="2">The sequence shown here is derived from an EMBL/GenBank/DDBJ whole genome shotgun (WGS) entry which is preliminary data.</text>
</comment>
<dbReference type="GO" id="GO:0005524">
    <property type="term" value="F:ATP binding"/>
    <property type="evidence" value="ECO:0007669"/>
    <property type="project" value="InterPro"/>
</dbReference>
<feature type="region of interest" description="Disordered" evidence="1">
    <location>
        <begin position="1"/>
        <end position="21"/>
    </location>
</feature>
<evidence type="ECO:0008006" key="4">
    <source>
        <dbReference type="Google" id="ProtNLM"/>
    </source>
</evidence>
<sequence>MNPEPQPRDLGRVYPLGTHPKLPRTRETVAIHEAGHAAIALALGLPCHSIRIEGTGRETVGGFAMSPAADLDTIGTPAIHHPPDTDRAAGLVAMLAHARKMPPQQAALDLATMAAAGRQAEILAAGLPWPGALWSEDRDGQDARAYLAVAFNPPPIGFAQRRARALLTHHWPRVQQIAAELIERGTWKPDDEPRDPD</sequence>
<dbReference type="RefSeq" id="WP_094268166.1">
    <property type="nucleotide sequence ID" value="NZ_NOIH01000008.1"/>
</dbReference>
<dbReference type="InterPro" id="IPR037219">
    <property type="entry name" value="Peptidase_M41-like"/>
</dbReference>
<dbReference type="AlphaFoldDB" id="A0A235EZ39"/>
<protein>
    <recommendedName>
        <fullName evidence="4">Peptidase M41 domain-containing protein</fullName>
    </recommendedName>
</protein>
<dbReference type="Proteomes" id="UP000215181">
    <property type="component" value="Unassembled WGS sequence"/>
</dbReference>
<reference evidence="2 3" key="1">
    <citation type="submission" date="2017-07" db="EMBL/GenBank/DDBJ databases">
        <title>Thauera sp. KNDSS-Mac4 genome sequence and assembly.</title>
        <authorList>
            <person name="Mayilraj S."/>
        </authorList>
    </citation>
    <scope>NUCLEOTIDE SEQUENCE [LARGE SCALE GENOMIC DNA]</scope>
    <source>
        <strain evidence="2 3">KNDSS-Mac4</strain>
    </source>
</reference>
<evidence type="ECO:0000313" key="2">
    <source>
        <dbReference type="EMBL" id="OYD54328.1"/>
    </source>
</evidence>
<proteinExistence type="predicted"/>
<dbReference type="Gene3D" id="1.20.58.760">
    <property type="entry name" value="Peptidase M41"/>
    <property type="match status" value="1"/>
</dbReference>
<evidence type="ECO:0000313" key="3">
    <source>
        <dbReference type="Proteomes" id="UP000215181"/>
    </source>
</evidence>
<feature type="compositionally biased region" description="Basic and acidic residues" evidence="1">
    <location>
        <begin position="1"/>
        <end position="11"/>
    </location>
</feature>
<dbReference type="EMBL" id="NOIH01000008">
    <property type="protein sequence ID" value="OYD54328.1"/>
    <property type="molecule type" value="Genomic_DNA"/>
</dbReference>
<dbReference type="SUPFAM" id="SSF140990">
    <property type="entry name" value="FtsH protease domain-like"/>
    <property type="match status" value="1"/>
</dbReference>
<dbReference type="OrthoDB" id="9181199at2"/>
<evidence type="ECO:0000256" key="1">
    <source>
        <dbReference type="SAM" id="MobiDB-lite"/>
    </source>
</evidence>